<sequence length="205" mass="21451">MIHWLGCSTLSTGSPRGPCMMSAMAKPPPGRGWYAVAGTVTALGLIAATVVLVIGVRSWLDGFPDLGERFRGGETVRIDVRAGETVMLYASPDSAPAEYVCEGEVAGSPIQVTESRTFTFFSGLQTWAARYELVADQTGTGQLTCVAPAGRGAELLAVGEMPDNGRLLRILGTTIAIAGGAALISVAVGGGMVLGVWRRRRPRRG</sequence>
<dbReference type="AlphaFoldDB" id="A0A6V8KG28"/>
<proteinExistence type="predicted"/>
<reference evidence="2 3" key="2">
    <citation type="submission" date="2020-03" db="EMBL/GenBank/DDBJ databases">
        <authorList>
            <person name="Ichikawa N."/>
            <person name="Kimura A."/>
            <person name="Kitahashi Y."/>
            <person name="Uohara A."/>
        </authorList>
    </citation>
    <scope>NUCLEOTIDE SEQUENCE [LARGE SCALE GENOMIC DNA]</scope>
    <source>
        <strain evidence="2 3">NBRC 108639</strain>
    </source>
</reference>
<evidence type="ECO:0000313" key="3">
    <source>
        <dbReference type="Proteomes" id="UP000482800"/>
    </source>
</evidence>
<name>A0A6V8KG28_9ACTN</name>
<keyword evidence="1" id="KW-0472">Membrane</keyword>
<dbReference type="EMBL" id="BLPF01000002">
    <property type="protein sequence ID" value="GFJ81338.1"/>
    <property type="molecule type" value="Genomic_DNA"/>
</dbReference>
<feature type="transmembrane region" description="Helical" evidence="1">
    <location>
        <begin position="33"/>
        <end position="56"/>
    </location>
</feature>
<accession>A0A6V8KG28</accession>
<gene>
    <name evidence="2" type="ORF">Phou_055180</name>
</gene>
<evidence type="ECO:0000313" key="2">
    <source>
        <dbReference type="EMBL" id="GFJ81338.1"/>
    </source>
</evidence>
<feature type="transmembrane region" description="Helical" evidence="1">
    <location>
        <begin position="170"/>
        <end position="197"/>
    </location>
</feature>
<comment type="caution">
    <text evidence="2">The sequence shown here is derived from an EMBL/GenBank/DDBJ whole genome shotgun (WGS) entry which is preliminary data.</text>
</comment>
<keyword evidence="1" id="KW-1133">Transmembrane helix</keyword>
<evidence type="ECO:0000256" key="1">
    <source>
        <dbReference type="SAM" id="Phobius"/>
    </source>
</evidence>
<keyword evidence="3" id="KW-1185">Reference proteome</keyword>
<protein>
    <submittedName>
        <fullName evidence="2">Uncharacterized protein</fullName>
    </submittedName>
</protein>
<keyword evidence="1" id="KW-0812">Transmembrane</keyword>
<organism evidence="2 3">
    <name type="scientific">Phytohabitans houttuyneae</name>
    <dbReference type="NCBI Taxonomy" id="1076126"/>
    <lineage>
        <taxon>Bacteria</taxon>
        <taxon>Bacillati</taxon>
        <taxon>Actinomycetota</taxon>
        <taxon>Actinomycetes</taxon>
        <taxon>Micromonosporales</taxon>
        <taxon>Micromonosporaceae</taxon>
    </lineage>
</organism>
<reference evidence="2 3" key="1">
    <citation type="submission" date="2020-03" db="EMBL/GenBank/DDBJ databases">
        <title>Whole genome shotgun sequence of Phytohabitans houttuyneae NBRC 108639.</title>
        <authorList>
            <person name="Komaki H."/>
            <person name="Tamura T."/>
        </authorList>
    </citation>
    <scope>NUCLEOTIDE SEQUENCE [LARGE SCALE GENOMIC DNA]</scope>
    <source>
        <strain evidence="2 3">NBRC 108639</strain>
    </source>
</reference>
<dbReference type="Proteomes" id="UP000482800">
    <property type="component" value="Unassembled WGS sequence"/>
</dbReference>